<dbReference type="Pfam" id="PF13538">
    <property type="entry name" value="UvrD_C_2"/>
    <property type="match status" value="1"/>
</dbReference>
<keyword evidence="10 11" id="KW-0413">Isomerase</keyword>
<protein>
    <recommendedName>
        <fullName evidence="11">RecBCD enzyme subunit RecD</fullName>
        <ecNumber evidence="11">5.6.2.3</ecNumber>
    </recommendedName>
    <alternativeName>
        <fullName evidence="11">DNA 5'-3' helicase subunit RecD</fullName>
    </alternativeName>
    <alternativeName>
        <fullName evidence="11">Exonuclease V subunit RecD</fullName>
        <shortName evidence="11">ExoV subunit RecD</shortName>
    </alternativeName>
    <alternativeName>
        <fullName evidence="11">Helicase/nuclease RecBCD subunit RecD</fullName>
    </alternativeName>
</protein>
<evidence type="ECO:0000259" key="13">
    <source>
        <dbReference type="Pfam" id="PF21185"/>
    </source>
</evidence>
<dbReference type="HAMAP" id="MF_01487">
    <property type="entry name" value="RecD"/>
    <property type="match status" value="1"/>
</dbReference>
<dbReference type="InterPro" id="IPR027417">
    <property type="entry name" value="P-loop_NTPase"/>
</dbReference>
<sequence length="639" mass="71211">MKRNSMAELMYHNFAQAKQALSGIEAIDYFFAKDVLVAVNCEEADSVQLFHLCAALTQSLRQGHVCLPINEVASQQWLAPERGDSVDEQKSFQFESFTELKALITRLNVLPSDNQLIVFDKDCLYLKRYWLFERELQQQLGERLTAKARYSNVDIKACITELFPVDDKLKSTEVDWQEVAVANAINKGFAIIAGGPGTGKTYTVTKLLAAIVSLQQKTQQAALKIALIAPTGKAAQRLSESIINAKAGFTDLVAAKVLSAIPDEAKTIHRLLGVIPNQPNFKHNENNLLSYDVILIDEVSMVDLPLMTRLFRALKPSAQVIMLGDADQLPSVSAGSVLADIAPRPHAGYSAANSQYLAQVCQSYSLSPSLSEAACQRNSMDYLTLLSKSRRFDGAGGIGLLAQAVIAGDVKQSWHLLSEEHNEQLTFEQGELKQWLMPLVDKYYLPLKQCTDLAQAFALLLKFRILCATRKGAQGVEEINNFIDAMMTGKGRQWQQEQHNLYHGKPIMITENDYQLGLYNGDIGIVWQNEDKQLSVYFEQSGQGDNAERYKRVMPSRLPSHESVFAMTIHKTQGSEFSHVAMVLPEGAEQSQSQQQLLSRELLYTGITRAKTHLSIASDKVTWQRSVLAKVKRHSQLTL</sequence>
<gene>
    <name evidence="11 14" type="primary">recD</name>
    <name evidence="14" type="ORF">EMK97_02425</name>
</gene>
<dbReference type="EMBL" id="CP034759">
    <property type="protein sequence ID" value="QBG34677.1"/>
    <property type="molecule type" value="Genomic_DNA"/>
</dbReference>
<dbReference type="Gene3D" id="1.10.10.1020">
    <property type="entry name" value="RecBCD complex, subunit RecD, N-terminal domain"/>
    <property type="match status" value="1"/>
</dbReference>
<evidence type="ECO:0000256" key="4">
    <source>
        <dbReference type="ARBA" id="ARBA00022801"/>
    </source>
</evidence>
<dbReference type="Pfam" id="PF21185">
    <property type="entry name" value="RecD_N"/>
    <property type="match status" value="1"/>
</dbReference>
<dbReference type="InterPro" id="IPR027785">
    <property type="entry name" value="UvrD-like_helicase_C"/>
</dbReference>
<evidence type="ECO:0000259" key="12">
    <source>
        <dbReference type="Pfam" id="PF13538"/>
    </source>
</evidence>
<evidence type="ECO:0000256" key="6">
    <source>
        <dbReference type="ARBA" id="ARBA00022839"/>
    </source>
</evidence>
<organism evidence="14 15">
    <name type="scientific">Litorilituus sediminis</name>
    <dbReference type="NCBI Taxonomy" id="718192"/>
    <lineage>
        <taxon>Bacteria</taxon>
        <taxon>Pseudomonadati</taxon>
        <taxon>Pseudomonadota</taxon>
        <taxon>Gammaproteobacteria</taxon>
        <taxon>Alteromonadales</taxon>
        <taxon>Colwelliaceae</taxon>
        <taxon>Litorilituus</taxon>
    </lineage>
</organism>
<comment type="function">
    <text evidence="11">A helicase/nuclease that prepares dsDNA breaks (DSB) for recombinational DNA repair. Binds to DSBs and unwinds DNA via a highly rapid and processive ATP-dependent bidirectional helicase activity. Unwinds dsDNA until it encounters a Chi (crossover hotspot instigator) sequence from the 3' direction. Cuts ssDNA a few nucleotides 3' to the Chi site. The properties and activities of the enzyme are changed at Chi. The Chi-altered holoenzyme produces a long 3'-ssDNA overhang and facilitates RecA-binding to the ssDNA for homologous DNA recombination and repair. Holoenzyme degrades any linearized DNA that is unable to undergo homologous recombination. In the holoenzyme this subunit has ssDNA-dependent ATPase and 5'-3' helicase activity. When added to pre-assembled RecBC greatly stimulates nuclease activity and augments holoenzyme processivity. Negatively regulates the RecA-loading ability of RecBCD.</text>
</comment>
<dbReference type="CDD" id="cd17933">
    <property type="entry name" value="DEXSc_RecD-like"/>
    <property type="match status" value="1"/>
</dbReference>
<feature type="domain" description="UvrD-like helicase C-terminal" evidence="12">
    <location>
        <begin position="564"/>
        <end position="615"/>
    </location>
</feature>
<dbReference type="GO" id="GO:0017116">
    <property type="term" value="F:single-stranded DNA helicase activity"/>
    <property type="evidence" value="ECO:0007669"/>
    <property type="project" value="TreeGrafter"/>
</dbReference>
<dbReference type="EC" id="5.6.2.3" evidence="11"/>
<dbReference type="Proteomes" id="UP000290244">
    <property type="component" value="Chromosome"/>
</dbReference>
<dbReference type="InterPro" id="IPR050534">
    <property type="entry name" value="Coronavir_polyprotein_1ab"/>
</dbReference>
<keyword evidence="8 11" id="KW-0238">DNA-binding</keyword>
<evidence type="ECO:0000313" key="15">
    <source>
        <dbReference type="Proteomes" id="UP000290244"/>
    </source>
</evidence>
<proteinExistence type="inferred from homology"/>
<keyword evidence="4 11" id="KW-0378">Hydrolase</keyword>
<dbReference type="Gene3D" id="3.40.50.300">
    <property type="entry name" value="P-loop containing nucleotide triphosphate hydrolases"/>
    <property type="match status" value="3"/>
</dbReference>
<dbReference type="GO" id="GO:0008854">
    <property type="term" value="F:exodeoxyribonuclease V activity"/>
    <property type="evidence" value="ECO:0007669"/>
    <property type="project" value="InterPro"/>
</dbReference>
<accession>A0A4P6P5H2</accession>
<evidence type="ECO:0000256" key="2">
    <source>
        <dbReference type="ARBA" id="ARBA00022741"/>
    </source>
</evidence>
<dbReference type="InterPro" id="IPR041851">
    <property type="entry name" value="RecD_N_sf"/>
</dbReference>
<dbReference type="PANTHER" id="PTHR43788">
    <property type="entry name" value="DNA2/NAM7 HELICASE FAMILY MEMBER"/>
    <property type="match status" value="1"/>
</dbReference>
<reference evidence="14 15" key="1">
    <citation type="submission" date="2018-12" db="EMBL/GenBank/DDBJ databases">
        <title>Complete genome of Litorilituus sediminis.</title>
        <authorList>
            <person name="Liu A."/>
            <person name="Rong J."/>
        </authorList>
    </citation>
    <scope>NUCLEOTIDE SEQUENCE [LARGE SCALE GENOMIC DNA]</scope>
    <source>
        <strain evidence="14 15">JCM 17549</strain>
    </source>
</reference>
<evidence type="ECO:0000256" key="9">
    <source>
        <dbReference type="ARBA" id="ARBA00023204"/>
    </source>
</evidence>
<dbReference type="Pfam" id="PF13245">
    <property type="entry name" value="AAA_19"/>
    <property type="match status" value="1"/>
</dbReference>
<dbReference type="GO" id="GO:0043139">
    <property type="term" value="F:5'-3' DNA helicase activity"/>
    <property type="evidence" value="ECO:0007669"/>
    <property type="project" value="UniProtKB-UniRule"/>
</dbReference>
<evidence type="ECO:0000256" key="7">
    <source>
        <dbReference type="ARBA" id="ARBA00022840"/>
    </source>
</evidence>
<dbReference type="AlphaFoldDB" id="A0A4P6P5H2"/>
<feature type="binding site" evidence="11">
    <location>
        <begin position="194"/>
        <end position="201"/>
    </location>
    <ligand>
        <name>ATP</name>
        <dbReference type="ChEBI" id="CHEBI:30616"/>
    </ligand>
</feature>
<dbReference type="GO" id="GO:0016887">
    <property type="term" value="F:ATP hydrolysis activity"/>
    <property type="evidence" value="ECO:0007669"/>
    <property type="project" value="RHEA"/>
</dbReference>
<comment type="subunit">
    <text evidence="11">Heterotrimer of RecB, RecC and RecD. All subunits contribute to DNA-binding.</text>
</comment>
<keyword evidence="2 11" id="KW-0547">Nucleotide-binding</keyword>
<keyword evidence="15" id="KW-1185">Reference proteome</keyword>
<dbReference type="SUPFAM" id="SSF52540">
    <property type="entry name" value="P-loop containing nucleoside triphosphate hydrolases"/>
    <property type="match status" value="1"/>
</dbReference>
<name>A0A4P6P5H2_9GAMM</name>
<keyword evidence="3 11" id="KW-0227">DNA damage</keyword>
<evidence type="ECO:0000256" key="10">
    <source>
        <dbReference type="ARBA" id="ARBA00023235"/>
    </source>
</evidence>
<evidence type="ECO:0000256" key="8">
    <source>
        <dbReference type="ARBA" id="ARBA00023125"/>
    </source>
</evidence>
<dbReference type="GO" id="GO:0005524">
    <property type="term" value="F:ATP binding"/>
    <property type="evidence" value="ECO:0007669"/>
    <property type="project" value="UniProtKB-UniRule"/>
</dbReference>
<evidence type="ECO:0000256" key="11">
    <source>
        <dbReference type="HAMAP-Rule" id="MF_01487"/>
    </source>
</evidence>
<evidence type="ECO:0000256" key="5">
    <source>
        <dbReference type="ARBA" id="ARBA00022806"/>
    </source>
</evidence>
<dbReference type="CDD" id="cd18809">
    <property type="entry name" value="SF1_C_RecD"/>
    <property type="match status" value="1"/>
</dbReference>
<evidence type="ECO:0000313" key="14">
    <source>
        <dbReference type="EMBL" id="QBG34677.1"/>
    </source>
</evidence>
<dbReference type="NCBIfam" id="TIGR01447">
    <property type="entry name" value="recD"/>
    <property type="match status" value="1"/>
</dbReference>
<feature type="domain" description="RecBCD enzyme subunit RecD N-terminal" evidence="13">
    <location>
        <begin position="24"/>
        <end position="125"/>
    </location>
</feature>
<comment type="similarity">
    <text evidence="11">Belongs to the RecD family.</text>
</comment>
<keyword evidence="9 11" id="KW-0234">DNA repair</keyword>
<keyword evidence="1 11" id="KW-0540">Nuclease</keyword>
<evidence type="ECO:0000256" key="1">
    <source>
        <dbReference type="ARBA" id="ARBA00022722"/>
    </source>
</evidence>
<dbReference type="InterPro" id="IPR006344">
    <property type="entry name" value="RecD"/>
</dbReference>
<comment type="catalytic activity">
    <reaction evidence="11">
        <text>ATP + H2O = ADP + phosphate + H(+)</text>
        <dbReference type="Rhea" id="RHEA:13065"/>
        <dbReference type="ChEBI" id="CHEBI:15377"/>
        <dbReference type="ChEBI" id="CHEBI:15378"/>
        <dbReference type="ChEBI" id="CHEBI:30616"/>
        <dbReference type="ChEBI" id="CHEBI:43474"/>
        <dbReference type="ChEBI" id="CHEBI:456216"/>
        <dbReference type="EC" id="5.6.2.3"/>
    </reaction>
</comment>
<keyword evidence="7 11" id="KW-0067">ATP-binding</keyword>
<dbReference type="PANTHER" id="PTHR43788:SF6">
    <property type="entry name" value="DNA HELICASE B"/>
    <property type="match status" value="1"/>
</dbReference>
<dbReference type="GO" id="GO:0003677">
    <property type="term" value="F:DNA binding"/>
    <property type="evidence" value="ECO:0007669"/>
    <property type="project" value="UniProtKB-UniRule"/>
</dbReference>
<keyword evidence="5 11" id="KW-0347">Helicase</keyword>
<evidence type="ECO:0000256" key="3">
    <source>
        <dbReference type="ARBA" id="ARBA00022763"/>
    </source>
</evidence>
<dbReference type="GO" id="GO:0009338">
    <property type="term" value="C:exodeoxyribonuclease V complex"/>
    <property type="evidence" value="ECO:0007669"/>
    <property type="project" value="InterPro"/>
</dbReference>
<dbReference type="KEGG" id="lsd:EMK97_02425"/>
<dbReference type="GO" id="GO:0000724">
    <property type="term" value="P:double-strand break repair via homologous recombination"/>
    <property type="evidence" value="ECO:0007669"/>
    <property type="project" value="UniProtKB-UniRule"/>
</dbReference>
<keyword evidence="6 11" id="KW-0269">Exonuclease</keyword>
<dbReference type="InterPro" id="IPR049550">
    <property type="entry name" value="RecD_N"/>
</dbReference>
<comment type="miscellaneous">
    <text evidence="11">In the RecBCD complex, RecB has a slow 3'-5' helicase, an exonuclease activity and loads RecA onto ssDNA, RecD has a fast 5'-3' helicase activity, while RecC stimulates the ATPase and processivity of the RecB helicase and contributes to recognition of the Chi site.</text>
</comment>
<dbReference type="OrthoDB" id="9803432at2"/>